<name>A0ABT8FZF4_9MICO</name>
<proteinExistence type="predicted"/>
<dbReference type="RefSeq" id="WP_301126697.1">
    <property type="nucleotide sequence ID" value="NZ_JAUHPV010000002.1"/>
</dbReference>
<protein>
    <submittedName>
        <fullName evidence="2">TetR family transcriptional regulator C-terminal domain-containing protein</fullName>
    </submittedName>
</protein>
<gene>
    <name evidence="2" type="ORF">QQX04_04625</name>
</gene>
<comment type="caution">
    <text evidence="2">The sequence shown here is derived from an EMBL/GenBank/DDBJ whole genome shotgun (WGS) entry which is preliminary data.</text>
</comment>
<dbReference type="InterPro" id="IPR039538">
    <property type="entry name" value="BetI_C"/>
</dbReference>
<reference evidence="2" key="1">
    <citation type="submission" date="2023-06" db="EMBL/GenBank/DDBJ databases">
        <title>SYSU T00b26.</title>
        <authorList>
            <person name="Gao L."/>
            <person name="Fang B.-Z."/>
            <person name="Li W.-J."/>
        </authorList>
    </citation>
    <scope>NUCLEOTIDE SEQUENCE</scope>
    <source>
        <strain evidence="2">SYSU T00b26</strain>
    </source>
</reference>
<evidence type="ECO:0000259" key="1">
    <source>
        <dbReference type="Pfam" id="PF13977"/>
    </source>
</evidence>
<feature type="domain" description="BetI-type transcriptional repressor C-terminal" evidence="1">
    <location>
        <begin position="103"/>
        <end position="188"/>
    </location>
</feature>
<dbReference type="InterPro" id="IPR036271">
    <property type="entry name" value="Tet_transcr_reg_TetR-rel_C_sf"/>
</dbReference>
<sequence>MEGSRTLETIVRMEAPPDLEPAPLLDAVLEEASVNAIGPDSIAAVAARARMSEKEIHELYPDHRVLLVEALQRRDELGAAHLAEGPRDGRTLLLAFLETARANTAAPGAVELFATLSAAATSADHPGHEYFRTRYQALRHLLVDALRELEEEGELEHGADPQGIATQAIALLDGLQVQWLLDRGALDMPSLVRSFFNAWLVHPLH</sequence>
<evidence type="ECO:0000313" key="3">
    <source>
        <dbReference type="Proteomes" id="UP001172738"/>
    </source>
</evidence>
<dbReference type="EMBL" id="JAUHPV010000002">
    <property type="protein sequence ID" value="MDN4472274.1"/>
    <property type="molecule type" value="Genomic_DNA"/>
</dbReference>
<evidence type="ECO:0000313" key="2">
    <source>
        <dbReference type="EMBL" id="MDN4472274.1"/>
    </source>
</evidence>
<dbReference type="Gene3D" id="1.10.357.10">
    <property type="entry name" value="Tetracycline Repressor, domain 2"/>
    <property type="match status" value="1"/>
</dbReference>
<dbReference type="Proteomes" id="UP001172738">
    <property type="component" value="Unassembled WGS sequence"/>
</dbReference>
<dbReference type="SUPFAM" id="SSF48498">
    <property type="entry name" value="Tetracyclin repressor-like, C-terminal domain"/>
    <property type="match status" value="1"/>
</dbReference>
<organism evidence="2 3">
    <name type="scientific">Demequina zhanjiangensis</name>
    <dbReference type="NCBI Taxonomy" id="3051659"/>
    <lineage>
        <taxon>Bacteria</taxon>
        <taxon>Bacillati</taxon>
        <taxon>Actinomycetota</taxon>
        <taxon>Actinomycetes</taxon>
        <taxon>Micrococcales</taxon>
        <taxon>Demequinaceae</taxon>
        <taxon>Demequina</taxon>
    </lineage>
</organism>
<accession>A0ABT8FZF4</accession>
<dbReference type="Pfam" id="PF13977">
    <property type="entry name" value="TetR_C_6"/>
    <property type="match status" value="1"/>
</dbReference>
<keyword evidence="3" id="KW-1185">Reference proteome</keyword>